<evidence type="ECO:0000259" key="5">
    <source>
        <dbReference type="PROSITE" id="PS50887"/>
    </source>
</evidence>
<dbReference type="SUPFAM" id="SSF141868">
    <property type="entry name" value="EAL domain-like"/>
    <property type="match status" value="1"/>
</dbReference>
<comment type="caution">
    <text evidence="6">The sequence shown here is derived from an EMBL/GenBank/DDBJ whole genome shotgun (WGS) entry which is preliminary data.</text>
</comment>
<evidence type="ECO:0000259" key="4">
    <source>
        <dbReference type="PROSITE" id="PS50885"/>
    </source>
</evidence>
<dbReference type="InterPro" id="IPR035919">
    <property type="entry name" value="EAL_sf"/>
</dbReference>
<feature type="domain" description="PAS" evidence="1">
    <location>
        <begin position="464"/>
        <end position="495"/>
    </location>
</feature>
<dbReference type="Gene3D" id="6.10.340.10">
    <property type="match status" value="1"/>
</dbReference>
<dbReference type="CDD" id="cd01948">
    <property type="entry name" value="EAL"/>
    <property type="match status" value="1"/>
</dbReference>
<dbReference type="Pfam" id="PF00563">
    <property type="entry name" value="EAL"/>
    <property type="match status" value="1"/>
</dbReference>
<dbReference type="SMART" id="SM00091">
    <property type="entry name" value="PAS"/>
    <property type="match status" value="1"/>
</dbReference>
<evidence type="ECO:0000313" key="6">
    <source>
        <dbReference type="EMBL" id="KZN51344.1"/>
    </source>
</evidence>
<dbReference type="PANTHER" id="PTHR44757:SF2">
    <property type="entry name" value="BIOFILM ARCHITECTURE MAINTENANCE PROTEIN MBAA"/>
    <property type="match status" value="1"/>
</dbReference>
<dbReference type="Gene3D" id="3.20.20.450">
    <property type="entry name" value="EAL domain"/>
    <property type="match status" value="1"/>
</dbReference>
<evidence type="ECO:0008006" key="8">
    <source>
        <dbReference type="Google" id="ProtNLM"/>
    </source>
</evidence>
<dbReference type="Proteomes" id="UP000076503">
    <property type="component" value="Unassembled WGS sequence"/>
</dbReference>
<dbReference type="InterPro" id="IPR001610">
    <property type="entry name" value="PAC"/>
</dbReference>
<gene>
    <name evidence="6" type="ORF">N476_13225</name>
</gene>
<dbReference type="GO" id="GO:0016020">
    <property type="term" value="C:membrane"/>
    <property type="evidence" value="ECO:0007669"/>
    <property type="project" value="InterPro"/>
</dbReference>
<feature type="domain" description="HAMP" evidence="4">
    <location>
        <begin position="285"/>
        <end position="337"/>
    </location>
</feature>
<dbReference type="EMBL" id="AUXZ01000068">
    <property type="protein sequence ID" value="KZN51344.1"/>
    <property type="molecule type" value="Genomic_DNA"/>
</dbReference>
<dbReference type="InterPro" id="IPR035965">
    <property type="entry name" value="PAS-like_dom_sf"/>
</dbReference>
<dbReference type="Gene3D" id="3.30.70.270">
    <property type="match status" value="1"/>
</dbReference>
<dbReference type="SMART" id="SM00052">
    <property type="entry name" value="EAL"/>
    <property type="match status" value="1"/>
</dbReference>
<dbReference type="GO" id="GO:0007165">
    <property type="term" value="P:signal transduction"/>
    <property type="evidence" value="ECO:0007669"/>
    <property type="project" value="InterPro"/>
</dbReference>
<dbReference type="RefSeq" id="WP_231098084.1">
    <property type="nucleotide sequence ID" value="NZ_AUXZ01000068.1"/>
</dbReference>
<dbReference type="CDD" id="cd00130">
    <property type="entry name" value="PAS"/>
    <property type="match status" value="1"/>
</dbReference>
<dbReference type="InterPro" id="IPR003660">
    <property type="entry name" value="HAMP_dom"/>
</dbReference>
<name>A0A167EXW4_9GAMM</name>
<dbReference type="InterPro" id="IPR000160">
    <property type="entry name" value="GGDEF_dom"/>
</dbReference>
<dbReference type="InterPro" id="IPR000700">
    <property type="entry name" value="PAS-assoc_C"/>
</dbReference>
<evidence type="ECO:0000313" key="7">
    <source>
        <dbReference type="Proteomes" id="UP000076503"/>
    </source>
</evidence>
<dbReference type="SUPFAM" id="SSF55073">
    <property type="entry name" value="Nucleotide cyclase"/>
    <property type="match status" value="1"/>
</dbReference>
<dbReference type="PANTHER" id="PTHR44757">
    <property type="entry name" value="DIGUANYLATE CYCLASE DGCP"/>
    <property type="match status" value="1"/>
</dbReference>
<dbReference type="SMART" id="SM00086">
    <property type="entry name" value="PAC"/>
    <property type="match status" value="1"/>
</dbReference>
<evidence type="ECO:0000259" key="3">
    <source>
        <dbReference type="PROSITE" id="PS50883"/>
    </source>
</evidence>
<dbReference type="PATRIC" id="fig|1365251.3.peg.1851"/>
<dbReference type="NCBIfam" id="TIGR00254">
    <property type="entry name" value="GGDEF"/>
    <property type="match status" value="1"/>
</dbReference>
<dbReference type="PROSITE" id="PS50883">
    <property type="entry name" value="EAL"/>
    <property type="match status" value="1"/>
</dbReference>
<dbReference type="Gene3D" id="3.30.450.20">
    <property type="entry name" value="PAS domain"/>
    <property type="match status" value="2"/>
</dbReference>
<dbReference type="SUPFAM" id="SSF55785">
    <property type="entry name" value="PYP-like sensor domain (PAS domain)"/>
    <property type="match status" value="1"/>
</dbReference>
<dbReference type="CDD" id="cd01949">
    <property type="entry name" value="GGDEF"/>
    <property type="match status" value="1"/>
</dbReference>
<protein>
    <recommendedName>
        <fullName evidence="8">Diguanylate phosphodiesterase</fullName>
    </recommendedName>
</protein>
<reference evidence="6 7" key="1">
    <citation type="submission" date="2013-07" db="EMBL/GenBank/DDBJ databases">
        <title>Comparative Genomic and Metabolomic Analysis of Twelve Strains of Pseudoalteromonas luteoviolacea.</title>
        <authorList>
            <person name="Vynne N.G."/>
            <person name="Mansson M."/>
            <person name="Gram L."/>
        </authorList>
    </citation>
    <scope>NUCLEOTIDE SEQUENCE [LARGE SCALE GENOMIC DNA]</scope>
    <source>
        <strain evidence="6 7">H33</strain>
    </source>
</reference>
<proteinExistence type="predicted"/>
<evidence type="ECO:0000259" key="1">
    <source>
        <dbReference type="PROSITE" id="PS50112"/>
    </source>
</evidence>
<dbReference type="InterPro" id="IPR001633">
    <property type="entry name" value="EAL_dom"/>
</dbReference>
<sequence length="1002" mass="113879">MLVLSIPGLLAVLALLVVQRSDILHSKEQDALFFANQIATLQRVNITAAQQLLQSLAKNQALLDTQQQGCPTLLKHALLINQEFANFGLATPSGEVFCSLHPLKAPISIADRAYFLQAITTGAFSIGEYQQDRSVYTETLNFAQPVYKNDQLDMVIFAVRRLTNWSESLSHLPLPIGTRVMVADNYAQIVAEYPYSKKPLGRSVSDDWPNDLQLHTVQTLTDENGLHHVYFRLPLQSPQSELNIYFDFPFDDALHEVNSQFFMVTLLFLLTILMLSWLARTQLNRTLLVPLRNFSRAIGALANGKVEKLEATDMPKELAELAAHFDQMAAVRLHAETNAHNKHAELSTLIQALPDNYLRLNKSAQILDKHGDRVNDKDKLQDIFPTHINIRIKAALAMLPAQPSTYFEYIHKDNNQQKVYEIRIKRIEHNGEAILIMRDISQKKQQEEALNLAAMTYNNSSECMVITDAQGYILDTNPAFTKVTGFEQHEVIGKTTSVLSSGKHDASFYDQLWQSIITTGKWQGEIINKRKNGELYTEWLTIDTVYDEHEEPYRRVGIFADITDKKQKDEQLWRQSHFDELTDLPNRTSLKKQLNTLFGLTNHAFAVLLLDIDHFKDINDTLGHYYGDLLLKQIAKRLKKQIEASARLTRIGGDEFVLIYDRCADRHTATHFAQQVLDTLKDPFTLEGEVCHIAASIGIALAPEDGENTEQLLKAADQAMYKAKQLGRNGFTLFNTELREQAEQRILLLKDMRHALTQNQFEMYFQPIVSMQTKQITKAEALIRWQHPDKGMISPAEFIPLAEETQLIHQLGELAFDQAVHVLQQTRDLNQPIQLSINVSPIQFSAKHTTLLAWQQQLAKHQLTPDMLVLEITEGLMMQGEGRSQKRLTKLIQQGFSIALDDFGTGYSSLAYLKQMDTEFIKIDKRFVDGIEHNQDDLVLCETMILMAHQLGLKVIAEGIETATQHELLKQAGCDFGQGYFYSKPLPMESFITFLTAQDTQH</sequence>
<organism evidence="6 7">
    <name type="scientific">Pseudoalteromonas luteoviolacea H33</name>
    <dbReference type="NCBI Taxonomy" id="1365251"/>
    <lineage>
        <taxon>Bacteria</taxon>
        <taxon>Pseudomonadati</taxon>
        <taxon>Pseudomonadota</taxon>
        <taxon>Gammaproteobacteria</taxon>
        <taxon>Alteromonadales</taxon>
        <taxon>Pseudoalteromonadaceae</taxon>
        <taxon>Pseudoalteromonas</taxon>
    </lineage>
</organism>
<feature type="domain" description="EAL" evidence="3">
    <location>
        <begin position="745"/>
        <end position="999"/>
    </location>
</feature>
<dbReference type="Pfam" id="PF00990">
    <property type="entry name" value="GGDEF"/>
    <property type="match status" value="1"/>
</dbReference>
<dbReference type="CDD" id="cd12914">
    <property type="entry name" value="PDC1_DGC_like"/>
    <property type="match status" value="1"/>
</dbReference>
<dbReference type="Pfam" id="PF13426">
    <property type="entry name" value="PAS_9"/>
    <property type="match status" value="1"/>
</dbReference>
<dbReference type="InterPro" id="IPR000014">
    <property type="entry name" value="PAS"/>
</dbReference>
<accession>A0A167EXW4</accession>
<dbReference type="InterPro" id="IPR043128">
    <property type="entry name" value="Rev_trsase/Diguanyl_cyclase"/>
</dbReference>
<evidence type="ECO:0000259" key="2">
    <source>
        <dbReference type="PROSITE" id="PS50113"/>
    </source>
</evidence>
<dbReference type="NCBIfam" id="TIGR00229">
    <property type="entry name" value="sensory_box"/>
    <property type="match status" value="1"/>
</dbReference>
<feature type="domain" description="PAC" evidence="2">
    <location>
        <begin position="520"/>
        <end position="574"/>
    </location>
</feature>
<dbReference type="PROSITE" id="PS50112">
    <property type="entry name" value="PAS"/>
    <property type="match status" value="1"/>
</dbReference>
<dbReference type="InterPro" id="IPR052155">
    <property type="entry name" value="Biofilm_reg_signaling"/>
</dbReference>
<dbReference type="SMART" id="SM00267">
    <property type="entry name" value="GGDEF"/>
    <property type="match status" value="1"/>
</dbReference>
<dbReference type="PROSITE" id="PS50887">
    <property type="entry name" value="GGDEF"/>
    <property type="match status" value="1"/>
</dbReference>
<dbReference type="AlphaFoldDB" id="A0A167EXW4"/>
<dbReference type="PROSITE" id="PS50885">
    <property type="entry name" value="HAMP"/>
    <property type="match status" value="1"/>
</dbReference>
<dbReference type="PROSITE" id="PS50113">
    <property type="entry name" value="PAC"/>
    <property type="match status" value="1"/>
</dbReference>
<feature type="domain" description="GGDEF" evidence="5">
    <location>
        <begin position="603"/>
        <end position="736"/>
    </location>
</feature>
<dbReference type="InterPro" id="IPR029787">
    <property type="entry name" value="Nucleotide_cyclase"/>
</dbReference>